<organism evidence="9 10">
    <name type="scientific">Phototrophicus methaneseepsis</name>
    <dbReference type="NCBI Taxonomy" id="2710758"/>
    <lineage>
        <taxon>Bacteria</taxon>
        <taxon>Bacillati</taxon>
        <taxon>Chloroflexota</taxon>
        <taxon>Candidatus Thermofontia</taxon>
        <taxon>Phototrophicales</taxon>
        <taxon>Phototrophicaceae</taxon>
        <taxon>Phototrophicus</taxon>
    </lineage>
</organism>
<evidence type="ECO:0000256" key="3">
    <source>
        <dbReference type="ARBA" id="ARBA00022475"/>
    </source>
</evidence>
<dbReference type="InterPro" id="IPR035906">
    <property type="entry name" value="MetI-like_sf"/>
</dbReference>
<keyword evidence="5 7" id="KW-1133">Transmembrane helix</keyword>
<feature type="transmembrane region" description="Helical" evidence="7">
    <location>
        <begin position="169"/>
        <end position="194"/>
    </location>
</feature>
<accession>A0A7S8EC48</accession>
<feature type="transmembrane region" description="Helical" evidence="7">
    <location>
        <begin position="215"/>
        <end position="237"/>
    </location>
</feature>
<feature type="transmembrane region" description="Helical" evidence="7">
    <location>
        <begin position="280"/>
        <end position="300"/>
    </location>
</feature>
<evidence type="ECO:0000256" key="7">
    <source>
        <dbReference type="RuleBase" id="RU363032"/>
    </source>
</evidence>
<dbReference type="PROSITE" id="PS50928">
    <property type="entry name" value="ABC_TM1"/>
    <property type="match status" value="1"/>
</dbReference>
<dbReference type="CDD" id="cd06261">
    <property type="entry name" value="TM_PBP2"/>
    <property type="match status" value="1"/>
</dbReference>
<reference evidence="9 10" key="1">
    <citation type="submission" date="2020-02" db="EMBL/GenBank/DDBJ databases">
        <authorList>
            <person name="Zheng R.K."/>
            <person name="Sun C.M."/>
        </authorList>
    </citation>
    <scope>NUCLEOTIDE SEQUENCE [LARGE SCALE GENOMIC DNA]</scope>
    <source>
        <strain evidence="10">rifampicinis</strain>
    </source>
</reference>
<evidence type="ECO:0000256" key="6">
    <source>
        <dbReference type="ARBA" id="ARBA00023136"/>
    </source>
</evidence>
<protein>
    <submittedName>
        <fullName evidence="9">Sugar ABC transporter permease</fullName>
    </submittedName>
</protein>
<comment type="similarity">
    <text evidence="7">Belongs to the binding-protein-dependent transport system permease family.</text>
</comment>
<proteinExistence type="inferred from homology"/>
<evidence type="ECO:0000256" key="4">
    <source>
        <dbReference type="ARBA" id="ARBA00022692"/>
    </source>
</evidence>
<dbReference type="KEGG" id="pmet:G4Y79_07050"/>
<dbReference type="AlphaFoldDB" id="A0A7S8EC48"/>
<evidence type="ECO:0000313" key="9">
    <source>
        <dbReference type="EMBL" id="QPC84124.1"/>
    </source>
</evidence>
<comment type="subcellular location">
    <subcellularLocation>
        <location evidence="1 7">Cell membrane</location>
        <topology evidence="1 7">Multi-pass membrane protein</topology>
    </subcellularLocation>
</comment>
<keyword evidence="10" id="KW-1185">Reference proteome</keyword>
<dbReference type="EMBL" id="CP062983">
    <property type="protein sequence ID" value="QPC84124.1"/>
    <property type="molecule type" value="Genomic_DNA"/>
</dbReference>
<feature type="transmembrane region" description="Helical" evidence="7">
    <location>
        <begin position="23"/>
        <end position="46"/>
    </location>
</feature>
<dbReference type="PANTHER" id="PTHR30193">
    <property type="entry name" value="ABC TRANSPORTER PERMEASE PROTEIN"/>
    <property type="match status" value="1"/>
</dbReference>
<feature type="transmembrane region" description="Helical" evidence="7">
    <location>
        <begin position="121"/>
        <end position="141"/>
    </location>
</feature>
<dbReference type="InterPro" id="IPR051393">
    <property type="entry name" value="ABC_transporter_permease"/>
</dbReference>
<evidence type="ECO:0000256" key="2">
    <source>
        <dbReference type="ARBA" id="ARBA00022448"/>
    </source>
</evidence>
<dbReference type="Proteomes" id="UP000594468">
    <property type="component" value="Chromosome"/>
</dbReference>
<name>A0A7S8EC48_9CHLR</name>
<dbReference type="SUPFAM" id="SSF161098">
    <property type="entry name" value="MetI-like"/>
    <property type="match status" value="1"/>
</dbReference>
<dbReference type="PANTHER" id="PTHR30193:SF37">
    <property type="entry name" value="INNER MEMBRANE ABC TRANSPORTER PERMEASE PROTEIN YCJO"/>
    <property type="match status" value="1"/>
</dbReference>
<evidence type="ECO:0000259" key="8">
    <source>
        <dbReference type="PROSITE" id="PS50928"/>
    </source>
</evidence>
<dbReference type="Pfam" id="PF00528">
    <property type="entry name" value="BPD_transp_1"/>
    <property type="match status" value="1"/>
</dbReference>
<keyword evidence="4 7" id="KW-0812">Transmembrane</keyword>
<dbReference type="InterPro" id="IPR000515">
    <property type="entry name" value="MetI-like"/>
</dbReference>
<keyword evidence="2 7" id="KW-0813">Transport</keyword>
<gene>
    <name evidence="9" type="ORF">G4Y79_07050</name>
</gene>
<keyword evidence="6 7" id="KW-0472">Membrane</keyword>
<sequence>MSVQKVKTEKSGRLGINLKTREIIAAYLFLAPFLIFFAVFVVRAVASAVQMSFFQWEILRPARPYVGLANYQELLSDAVWWEALKNTVIFALLTVVGTTIVGLAAAIAVTRPIKGQGLFRVLLYMPQLLSVGAVGLIWVWLLNSQFGIINYILSFFGVSPINWLGDPNLVIPALSFTTIWWTFGFPMLIFIAGLQGIPESLYEAAKIDGANARQSFLRITLPLLRPTMLFVTVTGFISHFQVYGQPLIMSNGGPGRSSYTVIFYLYQIAWRAFRMGYGSAVAIVLAGIIAVFTLGQFLFIGRDVEY</sequence>
<feature type="transmembrane region" description="Helical" evidence="7">
    <location>
        <begin position="88"/>
        <end position="109"/>
    </location>
</feature>
<evidence type="ECO:0000256" key="5">
    <source>
        <dbReference type="ARBA" id="ARBA00022989"/>
    </source>
</evidence>
<dbReference type="GO" id="GO:0055085">
    <property type="term" value="P:transmembrane transport"/>
    <property type="evidence" value="ECO:0007669"/>
    <property type="project" value="InterPro"/>
</dbReference>
<dbReference type="GO" id="GO:0005886">
    <property type="term" value="C:plasma membrane"/>
    <property type="evidence" value="ECO:0007669"/>
    <property type="project" value="UniProtKB-SubCell"/>
</dbReference>
<feature type="domain" description="ABC transmembrane type-1" evidence="8">
    <location>
        <begin position="84"/>
        <end position="298"/>
    </location>
</feature>
<evidence type="ECO:0000313" key="10">
    <source>
        <dbReference type="Proteomes" id="UP000594468"/>
    </source>
</evidence>
<dbReference type="RefSeq" id="WP_195172188.1">
    <property type="nucleotide sequence ID" value="NZ_CP062983.1"/>
</dbReference>
<dbReference type="Gene3D" id="1.10.3720.10">
    <property type="entry name" value="MetI-like"/>
    <property type="match status" value="1"/>
</dbReference>
<keyword evidence="3" id="KW-1003">Cell membrane</keyword>
<evidence type="ECO:0000256" key="1">
    <source>
        <dbReference type="ARBA" id="ARBA00004651"/>
    </source>
</evidence>